<dbReference type="InterPro" id="IPR012341">
    <property type="entry name" value="6hp_glycosidase-like_sf"/>
</dbReference>
<dbReference type="Gene3D" id="1.50.10.10">
    <property type="match status" value="1"/>
</dbReference>
<dbReference type="PANTHER" id="PTHR33886">
    <property type="entry name" value="UNSATURATED RHAMNOGALACTURONAN HYDROLASE (EUROFUNG)"/>
    <property type="match status" value="1"/>
</dbReference>
<dbReference type="AlphaFoldDB" id="A0A3R7SDL7"/>
<dbReference type="Proteomes" id="UP000238137">
    <property type="component" value="Unassembled WGS sequence"/>
</dbReference>
<dbReference type="EMBL" id="PXNQ02000002">
    <property type="protein sequence ID" value="RNF35725.1"/>
    <property type="molecule type" value="Genomic_DNA"/>
</dbReference>
<name>A0A3R7SDL7_9RHOB</name>
<evidence type="ECO:0000313" key="3">
    <source>
        <dbReference type="Proteomes" id="UP000238137"/>
    </source>
</evidence>
<organism evidence="2 3">
    <name type="scientific">Paracoccus methylarcula</name>
    <dbReference type="NCBI Taxonomy" id="72022"/>
    <lineage>
        <taxon>Bacteria</taxon>
        <taxon>Pseudomonadati</taxon>
        <taxon>Pseudomonadota</taxon>
        <taxon>Alphaproteobacteria</taxon>
        <taxon>Rhodobacterales</taxon>
        <taxon>Paracoccaceae</taxon>
        <taxon>Paracoccus</taxon>
    </lineage>
</organism>
<reference evidence="2" key="1">
    <citation type="submission" date="2018-05" db="EMBL/GenBank/DDBJ databases">
        <title>Reclassification of Methylarcula marina and Methylarcula terricola as Paracoccus methylarcula sp.nov., comb.nov. and Paracoccus terricola comb.nov.</title>
        <authorList>
            <person name="Shmareva M.N."/>
            <person name="Doronina N.V."/>
            <person name="Vasilenko O.V."/>
            <person name="Tarlachkov S.V."/>
            <person name="Trotsenko Y.A."/>
        </authorList>
    </citation>
    <scope>NUCLEOTIDE SEQUENCE [LARGE SCALE GENOMIC DNA]</scope>
    <source>
        <strain evidence="2">VKM B-2159</strain>
    </source>
</reference>
<dbReference type="GO" id="GO:0016787">
    <property type="term" value="F:hydrolase activity"/>
    <property type="evidence" value="ECO:0007669"/>
    <property type="project" value="UniProtKB-KW"/>
</dbReference>
<dbReference type="RefSeq" id="WP_106690328.1">
    <property type="nucleotide sequence ID" value="NZ_PXNQ02000002.1"/>
</dbReference>
<dbReference type="Pfam" id="PF07470">
    <property type="entry name" value="Glyco_hydro_88"/>
    <property type="match status" value="1"/>
</dbReference>
<dbReference type="PANTHER" id="PTHR33886:SF8">
    <property type="entry name" value="UNSATURATED RHAMNOGALACTURONAN HYDROLASE (EUROFUNG)"/>
    <property type="match status" value="1"/>
</dbReference>
<gene>
    <name evidence="2" type="ORF">A7A09_004870</name>
</gene>
<dbReference type="InterPro" id="IPR008928">
    <property type="entry name" value="6-hairpin_glycosidase_sf"/>
</dbReference>
<sequence length="365" mass="41015">MNMHFPARRAELEQAISKTVQGLRSLRHEGQFDEPNLDGTAGDYISFESWEWPQGVGLYGLAQLWLQTGDADARATLEDWYARQIERGLPRRNVNTTAPMLALSLLWRETRDPRWEGPLRDWADGVLADMPRTVSGGFQHDVSDKINEGELWDDTLFMLALFLASYGHAANRPDLVEEAGFQFLIHTHYLCEAETGLWFHGWTFDGNHNFARARWARGNSWISAGVLDLLELTELDPAVRRYLTWVVTAQLQALLDHQAESGAWHTLVDDPSSYEEISATAAIGYALLKGHRLGLGDENWKTGGMRALQAVLRHIGPDGIIGQVSYGTRMGEDLQFYRDIPIQPTGYGQSMSLLCLVEALNHVPA</sequence>
<dbReference type="GO" id="GO:0005975">
    <property type="term" value="P:carbohydrate metabolic process"/>
    <property type="evidence" value="ECO:0007669"/>
    <property type="project" value="InterPro"/>
</dbReference>
<accession>A0A3R7SDL7</accession>
<keyword evidence="3" id="KW-1185">Reference proteome</keyword>
<dbReference type="SUPFAM" id="SSF48208">
    <property type="entry name" value="Six-hairpin glycosidases"/>
    <property type="match status" value="1"/>
</dbReference>
<dbReference type="InterPro" id="IPR010905">
    <property type="entry name" value="Glyco_hydro_88"/>
</dbReference>
<dbReference type="InterPro" id="IPR052043">
    <property type="entry name" value="PolySaccharide_Degr_Enz"/>
</dbReference>
<protein>
    <submittedName>
        <fullName evidence="2">Glycoside hydrolase 105 family protein</fullName>
    </submittedName>
</protein>
<evidence type="ECO:0000256" key="1">
    <source>
        <dbReference type="ARBA" id="ARBA00022801"/>
    </source>
</evidence>
<evidence type="ECO:0000313" key="2">
    <source>
        <dbReference type="EMBL" id="RNF35725.1"/>
    </source>
</evidence>
<dbReference type="OrthoDB" id="9812931at2"/>
<comment type="caution">
    <text evidence="2">The sequence shown here is derived from an EMBL/GenBank/DDBJ whole genome shotgun (WGS) entry which is preliminary data.</text>
</comment>
<keyword evidence="1 2" id="KW-0378">Hydrolase</keyword>
<proteinExistence type="predicted"/>